<dbReference type="AlphaFoldDB" id="X1J187"/>
<dbReference type="InterPro" id="IPR036614">
    <property type="entry name" value="RusA-like_sf"/>
</dbReference>
<dbReference type="GO" id="GO:0006310">
    <property type="term" value="P:DNA recombination"/>
    <property type="evidence" value="ECO:0007669"/>
    <property type="project" value="InterPro"/>
</dbReference>
<sequence>MNPDKAEISFFIRGTPKAWKAPQFNRKSGNAYKPKQEKLWQDSIWGQAMPHAPDEPWSGPISVHLLFYLPIPRSWANWKRAWIQNQVQAHHVTRPDADNLSKAVLDALKGAFFLDDRQISELRVW</sequence>
<name>X1J187_9ZZZZ</name>
<dbReference type="GO" id="GO:0000287">
    <property type="term" value="F:magnesium ion binding"/>
    <property type="evidence" value="ECO:0007669"/>
    <property type="project" value="InterPro"/>
</dbReference>
<feature type="non-terminal residue" evidence="1">
    <location>
        <position position="125"/>
    </location>
</feature>
<dbReference type="Gene3D" id="3.30.1330.70">
    <property type="entry name" value="Holliday junction resolvase RusA"/>
    <property type="match status" value="1"/>
</dbReference>
<dbReference type="GO" id="GO:0006281">
    <property type="term" value="P:DNA repair"/>
    <property type="evidence" value="ECO:0007669"/>
    <property type="project" value="InterPro"/>
</dbReference>
<evidence type="ECO:0000313" key="1">
    <source>
        <dbReference type="EMBL" id="GAH63528.1"/>
    </source>
</evidence>
<dbReference type="EMBL" id="BARU01034412">
    <property type="protein sequence ID" value="GAH63528.1"/>
    <property type="molecule type" value="Genomic_DNA"/>
</dbReference>
<dbReference type="Pfam" id="PF05866">
    <property type="entry name" value="RusA"/>
    <property type="match status" value="1"/>
</dbReference>
<accession>X1J187</accession>
<dbReference type="InterPro" id="IPR008822">
    <property type="entry name" value="Endonuclease_RusA-like"/>
</dbReference>
<gene>
    <name evidence="1" type="ORF">S03H2_54024</name>
</gene>
<dbReference type="SUPFAM" id="SSF103084">
    <property type="entry name" value="Holliday junction resolvase RusA"/>
    <property type="match status" value="1"/>
</dbReference>
<reference evidence="1" key="1">
    <citation type="journal article" date="2014" name="Front. Microbiol.">
        <title>High frequency of phylogenetically diverse reductive dehalogenase-homologous genes in deep subseafloor sedimentary metagenomes.</title>
        <authorList>
            <person name="Kawai M."/>
            <person name="Futagami T."/>
            <person name="Toyoda A."/>
            <person name="Takaki Y."/>
            <person name="Nishi S."/>
            <person name="Hori S."/>
            <person name="Arai W."/>
            <person name="Tsubouchi T."/>
            <person name="Morono Y."/>
            <person name="Uchiyama I."/>
            <person name="Ito T."/>
            <person name="Fujiyama A."/>
            <person name="Inagaki F."/>
            <person name="Takami H."/>
        </authorList>
    </citation>
    <scope>NUCLEOTIDE SEQUENCE</scope>
    <source>
        <strain evidence="1">Expedition CK06-06</strain>
    </source>
</reference>
<comment type="caution">
    <text evidence="1">The sequence shown here is derived from an EMBL/GenBank/DDBJ whole genome shotgun (WGS) entry which is preliminary data.</text>
</comment>
<proteinExistence type="predicted"/>
<protein>
    <submittedName>
        <fullName evidence="1">Uncharacterized protein</fullName>
    </submittedName>
</protein>
<organism evidence="1">
    <name type="scientific">marine sediment metagenome</name>
    <dbReference type="NCBI Taxonomy" id="412755"/>
    <lineage>
        <taxon>unclassified sequences</taxon>
        <taxon>metagenomes</taxon>
        <taxon>ecological metagenomes</taxon>
    </lineage>
</organism>